<evidence type="ECO:0000313" key="3">
    <source>
        <dbReference type="Proteomes" id="UP001597373"/>
    </source>
</evidence>
<organism evidence="2 3">
    <name type="scientific">Chelativorans composti</name>
    <dbReference type="NCBI Taxonomy" id="768533"/>
    <lineage>
        <taxon>Bacteria</taxon>
        <taxon>Pseudomonadati</taxon>
        <taxon>Pseudomonadota</taxon>
        <taxon>Alphaproteobacteria</taxon>
        <taxon>Hyphomicrobiales</taxon>
        <taxon>Phyllobacteriaceae</taxon>
        <taxon>Chelativorans</taxon>
    </lineage>
</organism>
<feature type="domain" description="HTH lysR-type" evidence="1">
    <location>
        <begin position="1"/>
        <end position="23"/>
    </location>
</feature>
<sequence length="23" mass="2265">MKYLLAAVECGSLGKAAAQLGVA</sequence>
<name>A0ABW5DJN2_9HYPH</name>
<evidence type="ECO:0000259" key="1">
    <source>
        <dbReference type="PROSITE" id="PS50931"/>
    </source>
</evidence>
<reference evidence="3" key="1">
    <citation type="journal article" date="2019" name="Int. J. Syst. Evol. Microbiol.">
        <title>The Global Catalogue of Microorganisms (GCM) 10K type strain sequencing project: providing services to taxonomists for standard genome sequencing and annotation.</title>
        <authorList>
            <consortium name="The Broad Institute Genomics Platform"/>
            <consortium name="The Broad Institute Genome Sequencing Center for Infectious Disease"/>
            <person name="Wu L."/>
            <person name="Ma J."/>
        </authorList>
    </citation>
    <scope>NUCLEOTIDE SEQUENCE [LARGE SCALE GENOMIC DNA]</scope>
    <source>
        <strain evidence="3">KCTC 23707</strain>
    </source>
</reference>
<evidence type="ECO:0000313" key="2">
    <source>
        <dbReference type="EMBL" id="MFD2260664.1"/>
    </source>
</evidence>
<keyword evidence="3" id="KW-1185">Reference proteome</keyword>
<protein>
    <recommendedName>
        <fullName evidence="1">HTH lysR-type domain-containing protein</fullName>
    </recommendedName>
</protein>
<dbReference type="InterPro" id="IPR000847">
    <property type="entry name" value="LysR_HTH_N"/>
</dbReference>
<proteinExistence type="predicted"/>
<dbReference type="RefSeq" id="WP_378188701.1">
    <property type="nucleotide sequence ID" value="NZ_JBHUIR010000049.1"/>
</dbReference>
<dbReference type="PROSITE" id="PS50931">
    <property type="entry name" value="HTH_LYSR"/>
    <property type="match status" value="1"/>
</dbReference>
<accession>A0ABW5DJN2</accession>
<gene>
    <name evidence="2" type="ORF">ACFSMZ_12950</name>
</gene>
<dbReference type="EMBL" id="JBHUIR010000049">
    <property type="protein sequence ID" value="MFD2260664.1"/>
    <property type="molecule type" value="Genomic_DNA"/>
</dbReference>
<dbReference type="Proteomes" id="UP001597373">
    <property type="component" value="Unassembled WGS sequence"/>
</dbReference>
<feature type="non-terminal residue" evidence="2">
    <location>
        <position position="23"/>
    </location>
</feature>
<comment type="caution">
    <text evidence="2">The sequence shown here is derived from an EMBL/GenBank/DDBJ whole genome shotgun (WGS) entry which is preliminary data.</text>
</comment>